<dbReference type="NCBIfam" id="TIGR01891">
    <property type="entry name" value="amidohydrolases"/>
    <property type="match status" value="1"/>
</dbReference>
<reference evidence="4 5" key="2">
    <citation type="journal article" date="2017" name="Genome Biol. Evol.">
        <title>Trajectories and Drivers of Genome Evolution in Surface-Associated Marine Phaeobacter.</title>
        <authorList>
            <person name="Freese H.M."/>
            <person name="Sikorski J."/>
            <person name="Bunk B."/>
            <person name="Scheuner C."/>
            <person name="Meier-Kolthoff J.P."/>
            <person name="Sproer C."/>
            <person name="Gram L."/>
            <person name="Overmann J."/>
        </authorList>
    </citation>
    <scope>NUCLEOTIDE SEQUENCE [LARGE SCALE GENOMIC DNA]</scope>
    <source>
        <strain evidence="4 5">P88</strain>
        <plasmid evidence="5">pp88_a</plasmid>
    </source>
</reference>
<dbReference type="SUPFAM" id="SSF53187">
    <property type="entry name" value="Zn-dependent exopeptidases"/>
    <property type="match status" value="1"/>
</dbReference>
<dbReference type="InterPro" id="IPR036264">
    <property type="entry name" value="Bact_exopeptidase_dim_dom"/>
</dbReference>
<proteinExistence type="predicted"/>
<dbReference type="GO" id="GO:0019877">
    <property type="term" value="P:diaminopimelate biosynthetic process"/>
    <property type="evidence" value="ECO:0007669"/>
    <property type="project" value="UniProtKB-ARBA"/>
</dbReference>
<keyword evidence="4" id="KW-0614">Plasmid</keyword>
<organism evidence="4 5">
    <name type="scientific">Phaeobacter inhibens</name>
    <dbReference type="NCBI Taxonomy" id="221822"/>
    <lineage>
        <taxon>Bacteria</taxon>
        <taxon>Pseudomonadati</taxon>
        <taxon>Pseudomonadota</taxon>
        <taxon>Alphaproteobacteria</taxon>
        <taxon>Rhodobacterales</taxon>
        <taxon>Roseobacteraceae</taxon>
        <taxon>Phaeobacter</taxon>
    </lineage>
</organism>
<reference evidence="4 5" key="1">
    <citation type="journal article" date="2017" name="Front. Microbiol.">
        <title>Phaeobacter piscinae sp. nov., a species of the Roseobacter group and potential aquaculture probiont.</title>
        <authorList>
            <person name="Sonnenschein E.C."/>
            <person name="Phippen C.B.W."/>
            <person name="Nielsen K.F."/>
            <person name="Mateiu R.V."/>
            <person name="Melchiorsen J."/>
            <person name="Gram L."/>
            <person name="Overmann J."/>
            <person name="Freese H.M."/>
        </authorList>
    </citation>
    <scope>NUCLEOTIDE SEQUENCE [LARGE SCALE GENOMIC DNA]</scope>
    <source>
        <strain evidence="4 5">P88</strain>
        <plasmid evidence="5">pp88_a</plasmid>
    </source>
</reference>
<dbReference type="Proteomes" id="UP000236447">
    <property type="component" value="Plasmid pP88_a"/>
</dbReference>
<dbReference type="GO" id="GO:0046872">
    <property type="term" value="F:metal ion binding"/>
    <property type="evidence" value="ECO:0007669"/>
    <property type="project" value="UniProtKB-KW"/>
</dbReference>
<feature type="domain" description="Peptidase M20 dimerisation" evidence="3">
    <location>
        <begin position="178"/>
        <end position="269"/>
    </location>
</feature>
<dbReference type="RefSeq" id="WP_102884425.1">
    <property type="nucleotide sequence ID" value="NZ_CP010726.1"/>
</dbReference>
<dbReference type="PANTHER" id="PTHR11014:SF63">
    <property type="entry name" value="METALLOPEPTIDASE, PUTATIVE (AFU_ORTHOLOGUE AFUA_6G09600)-RELATED"/>
    <property type="match status" value="1"/>
</dbReference>
<dbReference type="Pfam" id="PF01546">
    <property type="entry name" value="Peptidase_M20"/>
    <property type="match status" value="1"/>
</dbReference>
<dbReference type="Gene3D" id="3.40.630.10">
    <property type="entry name" value="Zn peptidases"/>
    <property type="match status" value="1"/>
</dbReference>
<dbReference type="PIRSF" id="PIRSF005962">
    <property type="entry name" value="Pept_M20D_amidohydro"/>
    <property type="match status" value="1"/>
</dbReference>
<dbReference type="SUPFAM" id="SSF55031">
    <property type="entry name" value="Bacterial exopeptidase dimerisation domain"/>
    <property type="match status" value="1"/>
</dbReference>
<feature type="binding site" evidence="2">
    <location>
        <position position="154"/>
    </location>
    <ligand>
        <name>Mn(2+)</name>
        <dbReference type="ChEBI" id="CHEBI:29035"/>
        <label>2</label>
    </ligand>
</feature>
<sequence>MPELDLVAFRRDLHAHPETGFDLTRTSDAIAKELEQAGLTVTRGIGGTGLVATLTRGESTAGVALRADMDALPIEEATNLSYRSRHPGQFHGCGHDGHSTMLLGAALRLAHDPDFNQTVHFLFQPDEENGTGAAAMIADGLFDRFDITRIYGLHNMPGMPLGHFATETGAFCAFEDNFEIRITGRGGHASMPEKAIDPIVTGAAIVSQLQTITSRAVSARDHCVVSVTNFETDGARNILASNVLISGDCRGFDAHVSHTIEQRMRDIASGICAAQGASCEVAYSTSFQPLVNDADATALAVAAAGSAGSIDAQYGRVGFSEDFAAFLQHRPGAFMLMGNGTEGAHAMQLHNPGYDFNDDAIDHGIAYWCALARSG</sequence>
<gene>
    <name evidence="4" type="ORF">PhaeoP88_03824</name>
</gene>
<accession>A0A2I7KEW6</accession>
<geneLocation type="plasmid" evidence="5">
    <name>pp88_a</name>
</geneLocation>
<keyword evidence="1" id="KW-0378">Hydrolase</keyword>
<comment type="cofactor">
    <cofactor evidence="2">
        <name>Mn(2+)</name>
        <dbReference type="ChEBI" id="CHEBI:29035"/>
    </cofactor>
    <text evidence="2">The Mn(2+) ion enhances activity.</text>
</comment>
<dbReference type="InterPro" id="IPR002933">
    <property type="entry name" value="Peptidase_M20"/>
</dbReference>
<dbReference type="PANTHER" id="PTHR11014">
    <property type="entry name" value="PEPTIDASE M20 FAMILY MEMBER"/>
    <property type="match status" value="1"/>
</dbReference>
<evidence type="ECO:0000313" key="5">
    <source>
        <dbReference type="Proteomes" id="UP000236447"/>
    </source>
</evidence>
<evidence type="ECO:0000313" key="4">
    <source>
        <dbReference type="EMBL" id="AUR01137.1"/>
    </source>
</evidence>
<dbReference type="AlphaFoldDB" id="A0A2I7KEW6"/>
<feature type="binding site" evidence="2">
    <location>
        <position position="350"/>
    </location>
    <ligand>
        <name>Mn(2+)</name>
        <dbReference type="ChEBI" id="CHEBI:29035"/>
        <label>2</label>
    </ligand>
</feature>
<dbReference type="EMBL" id="CP010726">
    <property type="protein sequence ID" value="AUR01137.1"/>
    <property type="molecule type" value="Genomic_DNA"/>
</dbReference>
<dbReference type="InterPro" id="IPR011650">
    <property type="entry name" value="Peptidase_M20_dimer"/>
</dbReference>
<feature type="binding site" evidence="2">
    <location>
        <position position="95"/>
    </location>
    <ligand>
        <name>Mn(2+)</name>
        <dbReference type="ChEBI" id="CHEBI:29035"/>
        <label>2</label>
    </ligand>
</feature>
<keyword evidence="2" id="KW-0464">Manganese</keyword>
<keyword evidence="2" id="KW-0479">Metal-binding</keyword>
<evidence type="ECO:0000259" key="3">
    <source>
        <dbReference type="Pfam" id="PF07687"/>
    </source>
</evidence>
<dbReference type="Gene3D" id="3.30.70.360">
    <property type="match status" value="1"/>
</dbReference>
<evidence type="ECO:0000256" key="1">
    <source>
        <dbReference type="ARBA" id="ARBA00022801"/>
    </source>
</evidence>
<protein>
    <submittedName>
        <fullName evidence="4">Putative peptidase, family M20/M25/M40</fullName>
    </submittedName>
</protein>
<feature type="binding site" evidence="2">
    <location>
        <position position="128"/>
    </location>
    <ligand>
        <name>Mn(2+)</name>
        <dbReference type="ChEBI" id="CHEBI:29035"/>
        <label>2</label>
    </ligand>
</feature>
<dbReference type="FunFam" id="3.30.70.360:FF:000001">
    <property type="entry name" value="N-acetyldiaminopimelate deacetylase"/>
    <property type="match status" value="1"/>
</dbReference>
<evidence type="ECO:0000256" key="2">
    <source>
        <dbReference type="PIRSR" id="PIRSR005962-1"/>
    </source>
</evidence>
<feature type="binding site" evidence="2">
    <location>
        <position position="93"/>
    </location>
    <ligand>
        <name>Mn(2+)</name>
        <dbReference type="ChEBI" id="CHEBI:29035"/>
        <label>2</label>
    </ligand>
</feature>
<name>A0A2I7KEW6_9RHOB</name>
<dbReference type="Pfam" id="PF07687">
    <property type="entry name" value="M20_dimer"/>
    <property type="match status" value="1"/>
</dbReference>
<dbReference type="GO" id="GO:0050118">
    <property type="term" value="F:N-acetyldiaminopimelate deacetylase activity"/>
    <property type="evidence" value="ECO:0007669"/>
    <property type="project" value="UniProtKB-ARBA"/>
</dbReference>
<dbReference type="InterPro" id="IPR017439">
    <property type="entry name" value="Amidohydrolase"/>
</dbReference>